<evidence type="ECO:0000313" key="6">
    <source>
        <dbReference type="EMBL" id="PRX97835.1"/>
    </source>
</evidence>
<evidence type="ECO:0000256" key="1">
    <source>
        <dbReference type="ARBA" id="ARBA00022512"/>
    </source>
</evidence>
<keyword evidence="1" id="KW-0964">Secreted</keyword>
<keyword evidence="1" id="KW-0134">Cell wall</keyword>
<keyword evidence="4" id="KW-0732">Signal</keyword>
<evidence type="ECO:0000313" key="7">
    <source>
        <dbReference type="Proteomes" id="UP000237846"/>
    </source>
</evidence>
<comment type="caution">
    <text evidence="6">The sequence shown here is derived from an EMBL/GenBank/DDBJ whole genome shotgun (WGS) entry which is preliminary data.</text>
</comment>
<feature type="signal peptide" evidence="4">
    <location>
        <begin position="1"/>
        <end position="25"/>
    </location>
</feature>
<accession>A0A2T0Q207</accession>
<evidence type="ECO:0000256" key="2">
    <source>
        <dbReference type="ARBA" id="ARBA00022889"/>
    </source>
</evidence>
<dbReference type="InterPro" id="IPR005528">
    <property type="entry name" value="ChpA-H"/>
</dbReference>
<evidence type="ECO:0000256" key="4">
    <source>
        <dbReference type="SAM" id="SignalP"/>
    </source>
</evidence>
<evidence type="ECO:0000256" key="3">
    <source>
        <dbReference type="ARBA" id="ARBA00023087"/>
    </source>
</evidence>
<dbReference type="EMBL" id="PVZC01000005">
    <property type="protein sequence ID" value="PRX97835.1"/>
    <property type="molecule type" value="Genomic_DNA"/>
</dbReference>
<dbReference type="Proteomes" id="UP000237846">
    <property type="component" value="Unassembled WGS sequence"/>
</dbReference>
<keyword evidence="3" id="KW-0034">Amyloid</keyword>
<protein>
    <submittedName>
        <fullName evidence="6">Small secreted domain DUF320</fullName>
    </submittedName>
</protein>
<dbReference type="GO" id="GO:0007155">
    <property type="term" value="P:cell adhesion"/>
    <property type="evidence" value="ECO:0007669"/>
    <property type="project" value="UniProtKB-KW"/>
</dbReference>
<evidence type="ECO:0000259" key="5">
    <source>
        <dbReference type="Pfam" id="PF03777"/>
    </source>
</evidence>
<feature type="domain" description="Chaplin" evidence="5">
    <location>
        <begin position="24"/>
        <end position="64"/>
    </location>
</feature>
<keyword evidence="2" id="KW-0130">Cell adhesion</keyword>
<dbReference type="RefSeq" id="WP_170141016.1">
    <property type="nucleotide sequence ID" value="NZ_PVZC01000005.1"/>
</dbReference>
<keyword evidence="7" id="KW-1185">Reference proteome</keyword>
<proteinExistence type="predicted"/>
<dbReference type="AlphaFoldDB" id="A0A2T0Q207"/>
<sequence>MLKKALATSAVVFATLGFTVVGAGAASADLETTGHGGILSGNNISIPTNTAVNVSCNSLGLFGAAGAYCSDSDSSATAVQVID</sequence>
<reference evidence="6 7" key="1">
    <citation type="submission" date="2018-03" db="EMBL/GenBank/DDBJ databases">
        <title>Genomic Encyclopedia of Archaeal and Bacterial Type Strains, Phase II (KMG-II): from individual species to whole genera.</title>
        <authorList>
            <person name="Goeker M."/>
        </authorList>
    </citation>
    <scope>NUCLEOTIDE SEQUENCE [LARGE SCALE GENOMIC DNA]</scope>
    <source>
        <strain evidence="6 7">DSM 45601</strain>
    </source>
</reference>
<gene>
    <name evidence="6" type="ORF">CLV72_105185</name>
</gene>
<name>A0A2T0Q207_9ACTN</name>
<dbReference type="Pfam" id="PF03777">
    <property type="entry name" value="ChpA-C"/>
    <property type="match status" value="1"/>
</dbReference>
<organism evidence="6 7">
    <name type="scientific">Allonocardiopsis opalescens</name>
    <dbReference type="NCBI Taxonomy" id="1144618"/>
    <lineage>
        <taxon>Bacteria</taxon>
        <taxon>Bacillati</taxon>
        <taxon>Actinomycetota</taxon>
        <taxon>Actinomycetes</taxon>
        <taxon>Streptosporangiales</taxon>
        <taxon>Allonocardiopsis</taxon>
    </lineage>
</organism>
<feature type="chain" id="PRO_5015783925" evidence="4">
    <location>
        <begin position="26"/>
        <end position="83"/>
    </location>
</feature>